<keyword evidence="2" id="KW-0727">SH2 domain</keyword>
<comment type="caution">
    <text evidence="5">The sequence shown here is derived from an EMBL/GenBank/DDBJ whole genome shotgun (WGS) entry which is preliminary data.</text>
</comment>
<organism evidence="5 6">
    <name type="scientific">Clavelina lepadiformis</name>
    <name type="common">Light-bulb sea squirt</name>
    <name type="synonym">Ascidia lepadiformis</name>
    <dbReference type="NCBI Taxonomy" id="159417"/>
    <lineage>
        <taxon>Eukaryota</taxon>
        <taxon>Metazoa</taxon>
        <taxon>Chordata</taxon>
        <taxon>Tunicata</taxon>
        <taxon>Ascidiacea</taxon>
        <taxon>Aplousobranchia</taxon>
        <taxon>Clavelinidae</taxon>
        <taxon>Clavelina</taxon>
    </lineage>
</organism>
<dbReference type="InterPro" id="IPR001452">
    <property type="entry name" value="SH3_domain"/>
</dbReference>
<dbReference type="PROSITE" id="PS50002">
    <property type="entry name" value="SH3"/>
    <property type="match status" value="1"/>
</dbReference>
<dbReference type="PRINTS" id="PR00452">
    <property type="entry name" value="SH3DOMAIN"/>
</dbReference>
<evidence type="ECO:0000313" key="5">
    <source>
        <dbReference type="EMBL" id="CAK8691303.1"/>
    </source>
</evidence>
<proteinExistence type="predicted"/>
<name>A0ABP0GIS6_CLALP</name>
<accession>A0ABP0GIS6</accession>
<dbReference type="Gene3D" id="2.30.30.40">
    <property type="entry name" value="SH3 Domains"/>
    <property type="match status" value="2"/>
</dbReference>
<evidence type="ECO:0000313" key="6">
    <source>
        <dbReference type="Proteomes" id="UP001642483"/>
    </source>
</evidence>
<dbReference type="Proteomes" id="UP001642483">
    <property type="component" value="Unassembled WGS sequence"/>
</dbReference>
<dbReference type="SUPFAM" id="SSF50044">
    <property type="entry name" value="SH3-domain"/>
    <property type="match status" value="2"/>
</dbReference>
<reference evidence="5 6" key="1">
    <citation type="submission" date="2024-02" db="EMBL/GenBank/DDBJ databases">
        <authorList>
            <person name="Daric V."/>
            <person name="Darras S."/>
        </authorList>
    </citation>
    <scope>NUCLEOTIDE SEQUENCE [LARGE SCALE GENOMIC DNA]</scope>
</reference>
<dbReference type="Pfam" id="PF00018">
    <property type="entry name" value="SH3_1"/>
    <property type="match status" value="1"/>
</dbReference>
<dbReference type="CDD" id="cd11845">
    <property type="entry name" value="SH3_Src_like"/>
    <property type="match status" value="1"/>
</dbReference>
<evidence type="ECO:0000256" key="3">
    <source>
        <dbReference type="PROSITE-ProRule" id="PRU00192"/>
    </source>
</evidence>
<feature type="domain" description="SH3" evidence="4">
    <location>
        <begin position="55"/>
        <end position="116"/>
    </location>
</feature>
<keyword evidence="1 3" id="KW-0728">SH3 domain</keyword>
<dbReference type="EMBL" id="CAWYQH010000119">
    <property type="protein sequence ID" value="CAK8691303.1"/>
    <property type="molecule type" value="Genomic_DNA"/>
</dbReference>
<dbReference type="SMART" id="SM00326">
    <property type="entry name" value="SH3"/>
    <property type="match status" value="1"/>
</dbReference>
<gene>
    <name evidence="5" type="ORF">CVLEPA_LOCUS23875</name>
</gene>
<sequence>MLVVTYIMHVFNSKEDISLPQISAPTTSNFNATAAPFQTTIASFSTPNMNSSRNGQAVRYVALYDYDARTADDLSFKKGEQLFILNSTEGDWWLARSADTNRQGYVPGNYVAPYGGIECEDEGDWWEARSLATQRTGYIPSNYVAPANSVQCEE</sequence>
<dbReference type="PANTHER" id="PTHR46037">
    <property type="entry name" value="PROTEIN ENHANCER OF SEVENLESS 2B"/>
    <property type="match status" value="1"/>
</dbReference>
<keyword evidence="6" id="KW-1185">Reference proteome</keyword>
<evidence type="ECO:0000256" key="1">
    <source>
        <dbReference type="ARBA" id="ARBA00022443"/>
    </source>
</evidence>
<dbReference type="InterPro" id="IPR036028">
    <property type="entry name" value="SH3-like_dom_sf"/>
</dbReference>
<evidence type="ECO:0000256" key="2">
    <source>
        <dbReference type="ARBA" id="ARBA00022999"/>
    </source>
</evidence>
<protein>
    <recommendedName>
        <fullName evidence="4">SH3 domain-containing protein</fullName>
    </recommendedName>
</protein>
<evidence type="ECO:0000259" key="4">
    <source>
        <dbReference type="PROSITE" id="PS50002"/>
    </source>
</evidence>
<dbReference type="InterPro" id="IPR043539">
    <property type="entry name" value="Grb2-like"/>
</dbReference>